<keyword evidence="2" id="KW-0695">RNA-directed DNA polymerase</keyword>
<comment type="caution">
    <text evidence="2">The sequence shown here is derived from an EMBL/GenBank/DDBJ whole genome shotgun (WGS) entry which is preliminary data.</text>
</comment>
<dbReference type="Proteomes" id="UP000325315">
    <property type="component" value="Unassembled WGS sequence"/>
</dbReference>
<accession>A0A5B6UZS4</accession>
<dbReference type="Gene3D" id="3.30.420.10">
    <property type="entry name" value="Ribonuclease H-like superfamily/Ribonuclease H"/>
    <property type="match status" value="1"/>
</dbReference>
<dbReference type="GO" id="GO:0003964">
    <property type="term" value="F:RNA-directed DNA polymerase activity"/>
    <property type="evidence" value="ECO:0007669"/>
    <property type="project" value="UniProtKB-KW"/>
</dbReference>
<dbReference type="GO" id="GO:0003676">
    <property type="term" value="F:nucleic acid binding"/>
    <property type="evidence" value="ECO:0007669"/>
    <property type="project" value="InterPro"/>
</dbReference>
<dbReference type="InterPro" id="IPR012337">
    <property type="entry name" value="RNaseH-like_sf"/>
</dbReference>
<evidence type="ECO:0000259" key="1">
    <source>
        <dbReference type="PROSITE" id="PS50994"/>
    </source>
</evidence>
<reference evidence="3" key="1">
    <citation type="journal article" date="2019" name="Plant Biotechnol. J.">
        <title>Genome sequencing of the Australian wild diploid species Gossypium australe highlights disease resistance and delayed gland morphogenesis.</title>
        <authorList>
            <person name="Cai Y."/>
            <person name="Cai X."/>
            <person name="Wang Q."/>
            <person name="Wang P."/>
            <person name="Zhang Y."/>
            <person name="Cai C."/>
            <person name="Xu Y."/>
            <person name="Wang K."/>
            <person name="Zhou Z."/>
            <person name="Wang C."/>
            <person name="Geng S."/>
            <person name="Li B."/>
            <person name="Dong Q."/>
            <person name="Hou Y."/>
            <person name="Wang H."/>
            <person name="Ai P."/>
            <person name="Liu Z."/>
            <person name="Yi F."/>
            <person name="Sun M."/>
            <person name="An G."/>
            <person name="Cheng J."/>
            <person name="Zhang Y."/>
            <person name="Shi Q."/>
            <person name="Xie Y."/>
            <person name="Shi X."/>
            <person name="Chang Y."/>
            <person name="Huang F."/>
            <person name="Chen Y."/>
            <person name="Hong S."/>
            <person name="Mi L."/>
            <person name="Sun Q."/>
            <person name="Zhang L."/>
            <person name="Zhou B."/>
            <person name="Peng R."/>
            <person name="Zhang X."/>
            <person name="Liu F."/>
        </authorList>
    </citation>
    <scope>NUCLEOTIDE SEQUENCE [LARGE SCALE GENOMIC DNA]</scope>
    <source>
        <strain evidence="3">cv. PA1801</strain>
    </source>
</reference>
<dbReference type="EMBL" id="SMMG02000009">
    <property type="protein sequence ID" value="KAA3461425.1"/>
    <property type="molecule type" value="Genomic_DNA"/>
</dbReference>
<proteinExistence type="predicted"/>
<dbReference type="PROSITE" id="PS50994">
    <property type="entry name" value="INTEGRASE"/>
    <property type="match status" value="1"/>
</dbReference>
<dbReference type="OrthoDB" id="775972at2759"/>
<keyword evidence="2" id="KW-0808">Transferase</keyword>
<keyword evidence="3" id="KW-1185">Reference proteome</keyword>
<organism evidence="2 3">
    <name type="scientific">Gossypium australe</name>
    <dbReference type="NCBI Taxonomy" id="47621"/>
    <lineage>
        <taxon>Eukaryota</taxon>
        <taxon>Viridiplantae</taxon>
        <taxon>Streptophyta</taxon>
        <taxon>Embryophyta</taxon>
        <taxon>Tracheophyta</taxon>
        <taxon>Spermatophyta</taxon>
        <taxon>Magnoliopsida</taxon>
        <taxon>eudicotyledons</taxon>
        <taxon>Gunneridae</taxon>
        <taxon>Pentapetalae</taxon>
        <taxon>rosids</taxon>
        <taxon>malvids</taxon>
        <taxon>Malvales</taxon>
        <taxon>Malvaceae</taxon>
        <taxon>Malvoideae</taxon>
        <taxon>Gossypium</taxon>
    </lineage>
</organism>
<protein>
    <submittedName>
        <fullName evidence="2">RNA-directed DNA polymerase</fullName>
    </submittedName>
</protein>
<gene>
    <name evidence="2" type="ORF">EPI10_027997</name>
</gene>
<feature type="domain" description="Integrase catalytic" evidence="1">
    <location>
        <begin position="1"/>
        <end position="153"/>
    </location>
</feature>
<sequence>MWGMDVIGSISPKASNGHRFIFGVIDYFTKWVEAASYASVTKSAVSWFLKKEIICRYGMPERIISDNASNLNNSTIVEVCSQFKIKHHNLSPYRPKRNRAVEAADKNIKKIVGKMTETYKDWHEKLPFALYAYRTSVRTSTGVTPFSLVYGMEVVLPIEVEIPSLRVLSEIKLDEAEWIQARYNQLNLIEEKRLRATCYSQMYQKRIIRAYDKKRVSRGGPCTEKDPSHTKGFQRKMDVKLGRTICGEESFLWRCTDSDRNGWKKLTQSCELRFSQKLFCLKRRRAKLKPAKDTLRLLKKKEERPR</sequence>
<keyword evidence="2" id="KW-0548">Nucleotidyltransferase</keyword>
<dbReference type="AlphaFoldDB" id="A0A5B6UZS4"/>
<dbReference type="PANTHER" id="PTHR48475:SF1">
    <property type="entry name" value="RNASE H TYPE-1 DOMAIN-CONTAINING PROTEIN"/>
    <property type="match status" value="1"/>
</dbReference>
<evidence type="ECO:0000313" key="3">
    <source>
        <dbReference type="Proteomes" id="UP000325315"/>
    </source>
</evidence>
<dbReference type="InterPro" id="IPR036397">
    <property type="entry name" value="RNaseH_sf"/>
</dbReference>
<evidence type="ECO:0000313" key="2">
    <source>
        <dbReference type="EMBL" id="KAA3461425.1"/>
    </source>
</evidence>
<name>A0A5B6UZS4_9ROSI</name>
<dbReference type="GO" id="GO:0015074">
    <property type="term" value="P:DNA integration"/>
    <property type="evidence" value="ECO:0007669"/>
    <property type="project" value="InterPro"/>
</dbReference>
<dbReference type="InterPro" id="IPR001584">
    <property type="entry name" value="Integrase_cat-core"/>
</dbReference>
<dbReference type="PANTHER" id="PTHR48475">
    <property type="entry name" value="RIBONUCLEASE H"/>
    <property type="match status" value="1"/>
</dbReference>
<dbReference type="Pfam" id="PF00665">
    <property type="entry name" value="rve"/>
    <property type="match status" value="1"/>
</dbReference>
<dbReference type="SUPFAM" id="SSF53098">
    <property type="entry name" value="Ribonuclease H-like"/>
    <property type="match status" value="1"/>
</dbReference>